<comment type="similarity">
    <text evidence="2">Belongs to the PpiC/parvulin rotamase family.</text>
</comment>
<comment type="catalytic activity">
    <reaction evidence="1">
        <text>[protein]-peptidylproline (omega=180) = [protein]-peptidylproline (omega=0)</text>
        <dbReference type="Rhea" id="RHEA:16237"/>
        <dbReference type="Rhea" id="RHEA-COMP:10747"/>
        <dbReference type="Rhea" id="RHEA-COMP:10748"/>
        <dbReference type="ChEBI" id="CHEBI:83833"/>
        <dbReference type="ChEBI" id="CHEBI:83834"/>
        <dbReference type="EC" id="5.2.1.8"/>
    </reaction>
</comment>
<keyword evidence="8 11" id="KW-0413">Isomerase</keyword>
<evidence type="ECO:0000256" key="4">
    <source>
        <dbReference type="ARBA" id="ARBA00018370"/>
    </source>
</evidence>
<dbReference type="InterPro" id="IPR046357">
    <property type="entry name" value="PPIase_dom_sf"/>
</dbReference>
<feature type="domain" description="PpiC" evidence="10">
    <location>
        <begin position="139"/>
        <end position="228"/>
    </location>
</feature>
<evidence type="ECO:0000256" key="8">
    <source>
        <dbReference type="PROSITE-ProRule" id="PRU00278"/>
    </source>
</evidence>
<evidence type="ECO:0000313" key="11">
    <source>
        <dbReference type="EMBL" id="QUS36920.1"/>
    </source>
</evidence>
<dbReference type="InterPro" id="IPR027304">
    <property type="entry name" value="Trigger_fact/SurA_dom_sf"/>
</dbReference>
<dbReference type="SUPFAM" id="SSF109998">
    <property type="entry name" value="Triger factor/SurA peptide-binding domain-like"/>
    <property type="match status" value="1"/>
</dbReference>
<evidence type="ECO:0000256" key="9">
    <source>
        <dbReference type="SAM" id="MobiDB-lite"/>
    </source>
</evidence>
<dbReference type="PANTHER" id="PTHR47245:SF2">
    <property type="entry name" value="PEPTIDYL-PROLYL CIS-TRANS ISOMERASE HP_0175-RELATED"/>
    <property type="match status" value="1"/>
</dbReference>
<keyword evidence="5 8" id="KW-0697">Rotamase</keyword>
<evidence type="ECO:0000256" key="1">
    <source>
        <dbReference type="ARBA" id="ARBA00000971"/>
    </source>
</evidence>
<proteinExistence type="inferred from homology"/>
<name>A0A8J8MUH8_9RHOB</name>
<evidence type="ECO:0000256" key="2">
    <source>
        <dbReference type="ARBA" id="ARBA00007656"/>
    </source>
</evidence>
<dbReference type="GO" id="GO:0003755">
    <property type="term" value="F:peptidyl-prolyl cis-trans isomerase activity"/>
    <property type="evidence" value="ECO:0007669"/>
    <property type="project" value="UniProtKB-KW"/>
</dbReference>
<dbReference type="SUPFAM" id="SSF54534">
    <property type="entry name" value="FKBP-like"/>
    <property type="match status" value="1"/>
</dbReference>
<dbReference type="InterPro" id="IPR050245">
    <property type="entry name" value="PrsA_foldase"/>
</dbReference>
<dbReference type="Pfam" id="PF13616">
    <property type="entry name" value="Rotamase_3"/>
    <property type="match status" value="1"/>
</dbReference>
<protein>
    <recommendedName>
        <fullName evidence="4">Parvulin-like PPIase</fullName>
        <ecNumber evidence="3">5.2.1.8</ecNumber>
    </recommendedName>
    <alternativeName>
        <fullName evidence="6">Peptidyl-prolyl cis-trans isomerase plp</fullName>
    </alternativeName>
    <alternativeName>
        <fullName evidence="7">Rotamase plp</fullName>
    </alternativeName>
</protein>
<evidence type="ECO:0000259" key="10">
    <source>
        <dbReference type="PROSITE" id="PS50198"/>
    </source>
</evidence>
<dbReference type="EMBL" id="CP047289">
    <property type="protein sequence ID" value="QUS36920.1"/>
    <property type="molecule type" value="Genomic_DNA"/>
</dbReference>
<dbReference type="AlphaFoldDB" id="A0A8J8MUH8"/>
<feature type="region of interest" description="Disordered" evidence="9">
    <location>
        <begin position="255"/>
        <end position="286"/>
    </location>
</feature>
<dbReference type="Gene3D" id="1.10.8.1040">
    <property type="match status" value="1"/>
</dbReference>
<evidence type="ECO:0000256" key="6">
    <source>
        <dbReference type="ARBA" id="ARBA00030642"/>
    </source>
</evidence>
<dbReference type="Proteomes" id="UP000679284">
    <property type="component" value="Chromosome"/>
</dbReference>
<keyword evidence="12" id="KW-1185">Reference proteome</keyword>
<dbReference type="InterPro" id="IPR000297">
    <property type="entry name" value="PPIase_PpiC"/>
</dbReference>
<evidence type="ECO:0000256" key="5">
    <source>
        <dbReference type="ARBA" id="ARBA00023110"/>
    </source>
</evidence>
<reference evidence="11" key="1">
    <citation type="submission" date="2020-01" db="EMBL/GenBank/DDBJ databases">
        <authorList>
            <person name="Yang Y."/>
            <person name="Kwon Y.M."/>
        </authorList>
    </citation>
    <scope>NUCLEOTIDE SEQUENCE</scope>
    <source>
        <strain evidence="11">PG104</strain>
    </source>
</reference>
<accession>A0A8J8MUH8</accession>
<evidence type="ECO:0000256" key="7">
    <source>
        <dbReference type="ARBA" id="ARBA00031484"/>
    </source>
</evidence>
<gene>
    <name evidence="11" type="ORF">GR316_07075</name>
</gene>
<dbReference type="PANTHER" id="PTHR47245">
    <property type="entry name" value="PEPTIDYLPROLYL ISOMERASE"/>
    <property type="match status" value="1"/>
</dbReference>
<dbReference type="EC" id="5.2.1.8" evidence="3"/>
<dbReference type="KEGG" id="fap:GR316_07075"/>
<organism evidence="11 12">
    <name type="scientific">Falsirhodobacter algicola</name>
    <dbReference type="NCBI Taxonomy" id="2692330"/>
    <lineage>
        <taxon>Bacteria</taxon>
        <taxon>Pseudomonadati</taxon>
        <taxon>Pseudomonadota</taxon>
        <taxon>Alphaproteobacteria</taxon>
        <taxon>Rhodobacterales</taxon>
        <taxon>Paracoccaceae</taxon>
        <taxon>Falsirhodobacter</taxon>
    </lineage>
</organism>
<sequence length="286" mass="30816">MTLVLAAPSLAQDAQPAAPADAQTAPRIENPTADTVVATVNGKDITLGQMLVLRERLPAQYQQLPDDTLFSGVMEQLIQQQILADSAEGNLTPKDEIAMEIERQSYLASKALEEVAGAAVTDEALQAAYDAQYADAEPQTEYNASHILVPTEEEAKDIKKQLDDGADFAELAKEKSSDGAAQNGGDLGWFGAGMMVQPFQDAVTSLEVGEVSDPVQTQFGWHVIKLNDTREAEKPTLDDVRDELTTQIQQEAVSKHLSEVTQNADITRPGEGVDPAVLRDDSLLSN</sequence>
<evidence type="ECO:0000313" key="12">
    <source>
        <dbReference type="Proteomes" id="UP000679284"/>
    </source>
</evidence>
<feature type="compositionally biased region" description="Basic and acidic residues" evidence="9">
    <location>
        <begin position="277"/>
        <end position="286"/>
    </location>
</feature>
<dbReference type="Gene3D" id="3.10.50.40">
    <property type="match status" value="1"/>
</dbReference>
<evidence type="ECO:0000256" key="3">
    <source>
        <dbReference type="ARBA" id="ARBA00013194"/>
    </source>
</evidence>
<dbReference type="PROSITE" id="PS50198">
    <property type="entry name" value="PPIC_PPIASE_2"/>
    <property type="match status" value="1"/>
</dbReference>